<dbReference type="EMBL" id="JADFTS010000002">
    <property type="protein sequence ID" value="KAF9622269.1"/>
    <property type="molecule type" value="Genomic_DNA"/>
</dbReference>
<dbReference type="GO" id="GO:0048367">
    <property type="term" value="P:shoot system development"/>
    <property type="evidence" value="ECO:0007669"/>
    <property type="project" value="InterPro"/>
</dbReference>
<gene>
    <name evidence="2" type="ORF">IFM89_030311</name>
</gene>
<keyword evidence="1" id="KW-0175">Coiled coil</keyword>
<comment type="caution">
    <text evidence="2">The sequence shown here is derived from an EMBL/GenBank/DDBJ whole genome shotgun (WGS) entry which is preliminary data.</text>
</comment>
<protein>
    <submittedName>
        <fullName evidence="2">Uncharacterized protein</fullName>
    </submittedName>
</protein>
<dbReference type="Proteomes" id="UP000631114">
    <property type="component" value="Unassembled WGS sequence"/>
</dbReference>
<evidence type="ECO:0000256" key="1">
    <source>
        <dbReference type="SAM" id="Coils"/>
    </source>
</evidence>
<dbReference type="AlphaFoldDB" id="A0A835MCQ4"/>
<evidence type="ECO:0000313" key="2">
    <source>
        <dbReference type="EMBL" id="KAF9622269.1"/>
    </source>
</evidence>
<dbReference type="InterPro" id="IPR004320">
    <property type="entry name" value="BPS1_pln"/>
</dbReference>
<dbReference type="GO" id="GO:0048364">
    <property type="term" value="P:root development"/>
    <property type="evidence" value="ECO:0007669"/>
    <property type="project" value="InterPro"/>
</dbReference>
<sequence>MFAPLVCPPDPTPTLEIEEVLNKLKTSELPATINAETMDAAFEWSSSVVQLCRGSSSIATYPAKMRPYAPSPKHITSKSGDTDSIQNAQKGLEALETRVKDLETGLEGLFKQLIHIRVAILNVFTH</sequence>
<name>A0A835MCQ4_9MAGN</name>
<proteinExistence type="predicted"/>
<evidence type="ECO:0000313" key="3">
    <source>
        <dbReference type="Proteomes" id="UP000631114"/>
    </source>
</evidence>
<organism evidence="2 3">
    <name type="scientific">Coptis chinensis</name>
    <dbReference type="NCBI Taxonomy" id="261450"/>
    <lineage>
        <taxon>Eukaryota</taxon>
        <taxon>Viridiplantae</taxon>
        <taxon>Streptophyta</taxon>
        <taxon>Embryophyta</taxon>
        <taxon>Tracheophyta</taxon>
        <taxon>Spermatophyta</taxon>
        <taxon>Magnoliopsida</taxon>
        <taxon>Ranunculales</taxon>
        <taxon>Ranunculaceae</taxon>
        <taxon>Coptidoideae</taxon>
        <taxon>Coptis</taxon>
    </lineage>
</organism>
<accession>A0A835MCQ4</accession>
<feature type="coiled-coil region" evidence="1">
    <location>
        <begin position="85"/>
        <end position="112"/>
    </location>
</feature>
<keyword evidence="3" id="KW-1185">Reference proteome</keyword>
<dbReference type="Pfam" id="PF03087">
    <property type="entry name" value="BPS1"/>
    <property type="match status" value="1"/>
</dbReference>
<reference evidence="2 3" key="1">
    <citation type="submission" date="2020-10" db="EMBL/GenBank/DDBJ databases">
        <title>The Coptis chinensis genome and diversification of protoberbering-type alkaloids.</title>
        <authorList>
            <person name="Wang B."/>
            <person name="Shu S."/>
            <person name="Song C."/>
            <person name="Liu Y."/>
        </authorList>
    </citation>
    <scope>NUCLEOTIDE SEQUENCE [LARGE SCALE GENOMIC DNA]</scope>
    <source>
        <strain evidence="2">HL-2020</strain>
        <tissue evidence="2">Leaf</tissue>
    </source>
</reference>